<feature type="domain" description="Polymerase/histidinol phosphatase N-terminal" evidence="1">
    <location>
        <begin position="6"/>
        <end position="71"/>
    </location>
</feature>
<protein>
    <recommendedName>
        <fullName evidence="1">Polymerase/histidinol phosphatase N-terminal domain-containing protein</fullName>
    </recommendedName>
</protein>
<dbReference type="RefSeq" id="WP_084282148.1">
    <property type="nucleotide sequence ID" value="NZ_FWXJ01000001.1"/>
</dbReference>
<reference evidence="2 3" key="1">
    <citation type="submission" date="2017-04" db="EMBL/GenBank/DDBJ databases">
        <authorList>
            <person name="Afonso C.L."/>
            <person name="Miller P.J."/>
            <person name="Scott M.A."/>
            <person name="Spackman E."/>
            <person name="Goraichik I."/>
            <person name="Dimitrov K.M."/>
            <person name="Suarez D.L."/>
            <person name="Swayne D.E."/>
        </authorList>
    </citation>
    <scope>NUCLEOTIDE SEQUENCE [LARGE SCALE GENOMIC DNA]</scope>
    <source>
        <strain evidence="2 3">VK13</strain>
    </source>
</reference>
<evidence type="ECO:0000313" key="3">
    <source>
        <dbReference type="Proteomes" id="UP000192708"/>
    </source>
</evidence>
<dbReference type="PANTHER" id="PTHR42924">
    <property type="entry name" value="EXONUCLEASE"/>
    <property type="match status" value="1"/>
</dbReference>
<dbReference type="SUPFAM" id="SSF89550">
    <property type="entry name" value="PHP domain-like"/>
    <property type="match status" value="1"/>
</dbReference>
<dbReference type="AlphaFoldDB" id="A0A1W1Y4L6"/>
<dbReference type="SMART" id="SM00481">
    <property type="entry name" value="POLIIIAc"/>
    <property type="match status" value="1"/>
</dbReference>
<dbReference type="InterPro" id="IPR049742">
    <property type="entry name" value="35NBP"/>
</dbReference>
<name>A0A1W1Y4L6_9BURK</name>
<proteinExistence type="predicted"/>
<dbReference type="PANTHER" id="PTHR42924:SF3">
    <property type="entry name" value="POLYMERASE_HISTIDINOL PHOSPHATASE N-TERMINAL DOMAIN-CONTAINING PROTEIN"/>
    <property type="match status" value="1"/>
</dbReference>
<dbReference type="Proteomes" id="UP000192708">
    <property type="component" value="Unassembled WGS sequence"/>
</dbReference>
<dbReference type="Pfam" id="PF02811">
    <property type="entry name" value="PHP"/>
    <property type="match status" value="1"/>
</dbReference>
<accession>A0A1W1Y4L6</accession>
<dbReference type="InterPro" id="IPR004013">
    <property type="entry name" value="PHP_dom"/>
</dbReference>
<dbReference type="Gene3D" id="3.20.20.140">
    <property type="entry name" value="Metal-dependent hydrolases"/>
    <property type="match status" value="1"/>
</dbReference>
<dbReference type="OrthoDB" id="9804333at2"/>
<dbReference type="InterPro" id="IPR052018">
    <property type="entry name" value="PHP_domain"/>
</dbReference>
<keyword evidence="3" id="KW-1185">Reference proteome</keyword>
<gene>
    <name evidence="2" type="ORF">SAMN06296008_101373</name>
</gene>
<dbReference type="GO" id="GO:0035312">
    <property type="term" value="F:5'-3' DNA exonuclease activity"/>
    <property type="evidence" value="ECO:0007669"/>
    <property type="project" value="TreeGrafter"/>
</dbReference>
<dbReference type="Gene3D" id="1.10.150.650">
    <property type="match status" value="1"/>
</dbReference>
<sequence length="281" mass="31101">MNITNADLHCHSVVSDGTLSPEDLASRAKSNGVELWSLTDHDVIGGQDRARNAAVALGMHYVGGVEISVSWMSQTIHIVGLNIDPDHLGLVNGLRQTRDGRIERGHLMARQLANVGVPGAYEGAMQFCGNPELLSRTHFARFLVDKNYCKDIEEVFTRYLTPGKPGFVDHAWATLQEAVTWINAAGGVAVIAHPGRYRLNELQKDELYKSFKEYGGQGIEVITGSHAPYQYHEYEKVALRYGFHASRGSDFHSPDESHTDLGTLPMLPSSLKPIWSLFNFN</sequence>
<dbReference type="InterPro" id="IPR016195">
    <property type="entry name" value="Pol/histidinol_Pase-like"/>
</dbReference>
<organism evidence="2 3">
    <name type="scientific">Polynucleobacter kasalickyi</name>
    <dbReference type="NCBI Taxonomy" id="1938817"/>
    <lineage>
        <taxon>Bacteria</taxon>
        <taxon>Pseudomonadati</taxon>
        <taxon>Pseudomonadota</taxon>
        <taxon>Betaproteobacteria</taxon>
        <taxon>Burkholderiales</taxon>
        <taxon>Burkholderiaceae</taxon>
        <taxon>Polynucleobacter</taxon>
    </lineage>
</organism>
<dbReference type="CDD" id="cd07438">
    <property type="entry name" value="PHP_HisPPase_AMP"/>
    <property type="match status" value="1"/>
</dbReference>
<evidence type="ECO:0000259" key="1">
    <source>
        <dbReference type="SMART" id="SM00481"/>
    </source>
</evidence>
<dbReference type="STRING" id="1938817.SAMN06296008_101373"/>
<evidence type="ECO:0000313" key="2">
    <source>
        <dbReference type="EMBL" id="SMC31103.1"/>
    </source>
</evidence>
<dbReference type="EMBL" id="FWXJ01000001">
    <property type="protein sequence ID" value="SMC31103.1"/>
    <property type="molecule type" value="Genomic_DNA"/>
</dbReference>
<dbReference type="InterPro" id="IPR003141">
    <property type="entry name" value="Pol/His_phosphatase_N"/>
</dbReference>
<dbReference type="NCBIfam" id="NF041577">
    <property type="entry name" value="nside_bi_sphtase"/>
    <property type="match status" value="1"/>
</dbReference>
<dbReference type="GO" id="GO:0004534">
    <property type="term" value="F:5'-3' RNA exonuclease activity"/>
    <property type="evidence" value="ECO:0007669"/>
    <property type="project" value="TreeGrafter"/>
</dbReference>